<comment type="caution">
    <text evidence="2">The sequence shown here is derived from an EMBL/GenBank/DDBJ whole genome shotgun (WGS) entry which is preliminary data.</text>
</comment>
<organism evidence="2 3">
    <name type="scientific">Flavobacterium suncheonense GH29-5 = DSM 17707</name>
    <dbReference type="NCBI Taxonomy" id="1121899"/>
    <lineage>
        <taxon>Bacteria</taxon>
        <taxon>Pseudomonadati</taxon>
        <taxon>Bacteroidota</taxon>
        <taxon>Flavobacteriia</taxon>
        <taxon>Flavobacteriales</taxon>
        <taxon>Flavobacteriaceae</taxon>
        <taxon>Flavobacterium</taxon>
    </lineage>
</organism>
<keyword evidence="1" id="KW-0812">Transmembrane</keyword>
<keyword evidence="3" id="KW-1185">Reference proteome</keyword>
<dbReference type="AlphaFoldDB" id="A0A0A2ME04"/>
<feature type="transmembrane region" description="Helical" evidence="1">
    <location>
        <begin position="60"/>
        <end position="80"/>
    </location>
</feature>
<keyword evidence="1" id="KW-1133">Transmembrane helix</keyword>
<keyword evidence="1" id="KW-0472">Membrane</keyword>
<sequence length="91" mass="9963">MRTNNKIMATAKGLNLKQTGFFFVFLFVFALADVQAQCAMCRAALESEASGVKAEAVNDGIVYLMAIPYILVAVIGYAVYRLKYGKSKEAK</sequence>
<reference evidence="2 3" key="1">
    <citation type="submission" date="2013-09" db="EMBL/GenBank/DDBJ databases">
        <authorList>
            <person name="Zeng Z."/>
            <person name="Chen C."/>
        </authorList>
    </citation>
    <scope>NUCLEOTIDE SEQUENCE [LARGE SCALE GENOMIC DNA]</scope>
    <source>
        <strain evidence="2 3">GH29-5</strain>
    </source>
</reference>
<protein>
    <submittedName>
        <fullName evidence="2">Uncharacterized protein</fullName>
    </submittedName>
</protein>
<proteinExistence type="predicted"/>
<dbReference type="EMBL" id="JRLW01000005">
    <property type="protein sequence ID" value="KGO89841.1"/>
    <property type="molecule type" value="Genomic_DNA"/>
</dbReference>
<name>A0A0A2ME04_9FLAO</name>
<accession>A0A0A2ME04</accession>
<dbReference type="STRING" id="1121899.GCA_000430025_01767"/>
<evidence type="ECO:0000256" key="1">
    <source>
        <dbReference type="SAM" id="Phobius"/>
    </source>
</evidence>
<evidence type="ECO:0000313" key="3">
    <source>
        <dbReference type="Proteomes" id="UP000030121"/>
    </source>
</evidence>
<gene>
    <name evidence="2" type="ORF">Q764_06545</name>
</gene>
<dbReference type="eggNOG" id="ENOG5032YGK">
    <property type="taxonomic scope" value="Bacteria"/>
</dbReference>
<dbReference type="Proteomes" id="UP000030121">
    <property type="component" value="Unassembled WGS sequence"/>
</dbReference>
<evidence type="ECO:0000313" key="2">
    <source>
        <dbReference type="EMBL" id="KGO89841.1"/>
    </source>
</evidence>